<sequence>MSDFFREQTEIIQQFGWAVVHVLPSDEDPADAVPFAYTVGLTAGDRPELIIAGLPPDLGHQLLNELAGRVHEEGARFRHGRRVSDLIIDQDVVIVSGAPTADLWPGAALARYGRSRLRLQQLVWPDPGNHFPWQTAYDADDYRQPLINARSAAPAHCRAPRRLAGPHPRRTGTGRDRPTP</sequence>
<evidence type="ECO:0000313" key="2">
    <source>
        <dbReference type="EMBL" id="TWG13786.1"/>
    </source>
</evidence>
<feature type="region of interest" description="Disordered" evidence="1">
    <location>
        <begin position="153"/>
        <end position="180"/>
    </location>
</feature>
<dbReference type="OrthoDB" id="511192at2"/>
<organism evidence="2 3">
    <name type="scientific">Actinoplanes teichomyceticus</name>
    <dbReference type="NCBI Taxonomy" id="1867"/>
    <lineage>
        <taxon>Bacteria</taxon>
        <taxon>Bacillati</taxon>
        <taxon>Actinomycetota</taxon>
        <taxon>Actinomycetes</taxon>
        <taxon>Micromonosporales</taxon>
        <taxon>Micromonosporaceae</taxon>
        <taxon>Actinoplanes</taxon>
    </lineage>
</organism>
<accession>A0A561VQ89</accession>
<keyword evidence="3" id="KW-1185">Reference proteome</keyword>
<name>A0A561VQ89_ACTTI</name>
<dbReference type="AlphaFoldDB" id="A0A561VQ89"/>
<evidence type="ECO:0000256" key="1">
    <source>
        <dbReference type="SAM" id="MobiDB-lite"/>
    </source>
</evidence>
<protein>
    <submittedName>
        <fullName evidence="2">Uncharacterized protein DUF4262</fullName>
    </submittedName>
</protein>
<evidence type="ECO:0000313" key="3">
    <source>
        <dbReference type="Proteomes" id="UP000320239"/>
    </source>
</evidence>
<dbReference type="Proteomes" id="UP000320239">
    <property type="component" value="Unassembled WGS sequence"/>
</dbReference>
<dbReference type="EMBL" id="VIWY01000004">
    <property type="protein sequence ID" value="TWG13786.1"/>
    <property type="molecule type" value="Genomic_DNA"/>
</dbReference>
<dbReference type="InterPro" id="IPR025358">
    <property type="entry name" value="DUF4262"/>
</dbReference>
<reference evidence="2 3" key="1">
    <citation type="submission" date="2019-06" db="EMBL/GenBank/DDBJ databases">
        <title>Sequencing the genomes of 1000 actinobacteria strains.</title>
        <authorList>
            <person name="Klenk H.-P."/>
        </authorList>
    </citation>
    <scope>NUCLEOTIDE SEQUENCE [LARGE SCALE GENOMIC DNA]</scope>
    <source>
        <strain evidence="2 3">DSM 43866</strain>
    </source>
</reference>
<comment type="caution">
    <text evidence="2">The sequence shown here is derived from an EMBL/GenBank/DDBJ whole genome shotgun (WGS) entry which is preliminary data.</text>
</comment>
<proteinExistence type="predicted"/>
<dbReference type="Pfam" id="PF14081">
    <property type="entry name" value="DUF4262"/>
    <property type="match status" value="1"/>
</dbReference>
<gene>
    <name evidence="2" type="ORF">FHX34_10474</name>
</gene>